<name>A0A6I0F7E0_9FIRM</name>
<dbReference type="Proteomes" id="UP000432715">
    <property type="component" value="Unassembled WGS sequence"/>
</dbReference>
<protein>
    <submittedName>
        <fullName evidence="3">S-layer homology domain-containing protein</fullName>
    </submittedName>
</protein>
<comment type="caution">
    <text evidence="3">The sequence shown here is derived from an EMBL/GenBank/DDBJ whole genome shotgun (WGS) entry which is preliminary data.</text>
</comment>
<keyword evidence="1" id="KW-0677">Repeat</keyword>
<gene>
    <name evidence="3" type="ORF">F8154_09265</name>
</gene>
<feature type="non-terminal residue" evidence="3">
    <location>
        <position position="150"/>
    </location>
</feature>
<dbReference type="PROSITE" id="PS51272">
    <property type="entry name" value="SLH"/>
    <property type="match status" value="1"/>
</dbReference>
<evidence type="ECO:0000256" key="1">
    <source>
        <dbReference type="ARBA" id="ARBA00022737"/>
    </source>
</evidence>
<dbReference type="AlphaFoldDB" id="A0A6I0F7E0"/>
<feature type="domain" description="SLH" evidence="2">
    <location>
        <begin position="28"/>
        <end position="91"/>
    </location>
</feature>
<dbReference type="RefSeq" id="WP_192930231.1">
    <property type="nucleotide sequence ID" value="NZ_WBZC01000031.1"/>
</dbReference>
<reference evidence="3 4" key="1">
    <citation type="submission" date="2019-10" db="EMBL/GenBank/DDBJ databases">
        <title>Alkaliphilus serpentinus sp. nov. and Alkaliphilus pronyensis sp. nov., two novel anaerobic alkaliphilic species isolated from the serpentinized-hosted hydrothermal field of the Prony Bay (New Caledonia).</title>
        <authorList>
            <person name="Postec A."/>
        </authorList>
    </citation>
    <scope>NUCLEOTIDE SEQUENCE [LARGE SCALE GENOMIC DNA]</scope>
    <source>
        <strain evidence="3 4">LacV</strain>
    </source>
</reference>
<accession>A0A6I0F7E0</accession>
<dbReference type="EMBL" id="WBZC01000031">
    <property type="protein sequence ID" value="KAB3534116.1"/>
    <property type="molecule type" value="Genomic_DNA"/>
</dbReference>
<sequence>MRKAILFILITMVLASTLTITYGSINETVNRFSDVSKGDWFAPTVAKLVEMGGIEGYSNGTFKPNRTMTQAEFIKTVVATLHEEEPIAEDEHWGMNYIREAEKLGYIDGGEYREDDLNKPINRYQMAKIIVRAVEARGEAFKENARDYSV</sequence>
<dbReference type="InterPro" id="IPR051465">
    <property type="entry name" value="Cell_Envelope_Struct_Comp"/>
</dbReference>
<dbReference type="PANTHER" id="PTHR43308">
    <property type="entry name" value="OUTER MEMBRANE PROTEIN ALPHA-RELATED"/>
    <property type="match status" value="1"/>
</dbReference>
<evidence type="ECO:0000259" key="2">
    <source>
        <dbReference type="PROSITE" id="PS51272"/>
    </source>
</evidence>
<keyword evidence="4" id="KW-1185">Reference proteome</keyword>
<dbReference type="InterPro" id="IPR001119">
    <property type="entry name" value="SLH_dom"/>
</dbReference>
<proteinExistence type="predicted"/>
<organism evidence="3 4">
    <name type="scientific">Alkaliphilus pronyensis</name>
    <dbReference type="NCBI Taxonomy" id="1482732"/>
    <lineage>
        <taxon>Bacteria</taxon>
        <taxon>Bacillati</taxon>
        <taxon>Bacillota</taxon>
        <taxon>Clostridia</taxon>
        <taxon>Peptostreptococcales</taxon>
        <taxon>Natronincolaceae</taxon>
        <taxon>Alkaliphilus</taxon>
    </lineage>
</organism>
<evidence type="ECO:0000313" key="3">
    <source>
        <dbReference type="EMBL" id="KAB3534116.1"/>
    </source>
</evidence>
<evidence type="ECO:0000313" key="4">
    <source>
        <dbReference type="Proteomes" id="UP000432715"/>
    </source>
</evidence>
<dbReference type="Pfam" id="PF00395">
    <property type="entry name" value="SLH"/>
    <property type="match status" value="1"/>
</dbReference>